<evidence type="ECO:0000256" key="1">
    <source>
        <dbReference type="ARBA" id="ARBA00009437"/>
    </source>
</evidence>
<gene>
    <name evidence="6" type="ORF">C8E02_1811</name>
</gene>
<keyword evidence="2" id="KW-0805">Transcription regulation</keyword>
<proteinExistence type="inferred from homology"/>
<keyword evidence="4" id="KW-0804">Transcription</keyword>
<evidence type="ECO:0000256" key="3">
    <source>
        <dbReference type="ARBA" id="ARBA00023125"/>
    </source>
</evidence>
<dbReference type="EMBL" id="RBID01000014">
    <property type="protein sequence ID" value="RKQ58836.1"/>
    <property type="molecule type" value="Genomic_DNA"/>
</dbReference>
<evidence type="ECO:0000259" key="5">
    <source>
        <dbReference type="PROSITE" id="PS50931"/>
    </source>
</evidence>
<dbReference type="Proteomes" id="UP000279384">
    <property type="component" value="Unassembled WGS sequence"/>
</dbReference>
<dbReference type="SUPFAM" id="SSF53850">
    <property type="entry name" value="Periplasmic binding protein-like II"/>
    <property type="match status" value="1"/>
</dbReference>
<dbReference type="SUPFAM" id="SSF46785">
    <property type="entry name" value="Winged helix' DNA-binding domain"/>
    <property type="match status" value="1"/>
</dbReference>
<dbReference type="GO" id="GO:0003700">
    <property type="term" value="F:DNA-binding transcription factor activity"/>
    <property type="evidence" value="ECO:0007669"/>
    <property type="project" value="InterPro"/>
</dbReference>
<dbReference type="FunFam" id="1.10.10.10:FF:000001">
    <property type="entry name" value="LysR family transcriptional regulator"/>
    <property type="match status" value="1"/>
</dbReference>
<evidence type="ECO:0000313" key="6">
    <source>
        <dbReference type="EMBL" id="RKQ58836.1"/>
    </source>
</evidence>
<protein>
    <submittedName>
        <fullName evidence="6">LysR family transcriptional regulator</fullName>
    </submittedName>
</protein>
<organism evidence="6 7">
    <name type="scientific">Vogesella indigofera</name>
    <name type="common">Pseudomonas indigofera</name>
    <dbReference type="NCBI Taxonomy" id="45465"/>
    <lineage>
        <taxon>Bacteria</taxon>
        <taxon>Pseudomonadati</taxon>
        <taxon>Pseudomonadota</taxon>
        <taxon>Betaproteobacteria</taxon>
        <taxon>Neisseriales</taxon>
        <taxon>Chromobacteriaceae</taxon>
        <taxon>Vogesella</taxon>
    </lineage>
</organism>
<dbReference type="RefSeq" id="WP_170152130.1">
    <property type="nucleotide sequence ID" value="NZ_RBID01000014.1"/>
</dbReference>
<dbReference type="InterPro" id="IPR036388">
    <property type="entry name" value="WH-like_DNA-bd_sf"/>
</dbReference>
<evidence type="ECO:0000313" key="7">
    <source>
        <dbReference type="Proteomes" id="UP000279384"/>
    </source>
</evidence>
<dbReference type="InterPro" id="IPR036390">
    <property type="entry name" value="WH_DNA-bd_sf"/>
</dbReference>
<dbReference type="GO" id="GO:0006351">
    <property type="term" value="P:DNA-templated transcription"/>
    <property type="evidence" value="ECO:0007669"/>
    <property type="project" value="TreeGrafter"/>
</dbReference>
<dbReference type="Pfam" id="PF00126">
    <property type="entry name" value="HTH_1"/>
    <property type="match status" value="1"/>
</dbReference>
<dbReference type="PROSITE" id="PS50931">
    <property type="entry name" value="HTH_LYSR"/>
    <property type="match status" value="1"/>
</dbReference>
<dbReference type="GO" id="GO:0043565">
    <property type="term" value="F:sequence-specific DNA binding"/>
    <property type="evidence" value="ECO:0007669"/>
    <property type="project" value="TreeGrafter"/>
</dbReference>
<dbReference type="Gene3D" id="1.10.10.10">
    <property type="entry name" value="Winged helix-like DNA-binding domain superfamily/Winged helix DNA-binding domain"/>
    <property type="match status" value="1"/>
</dbReference>
<feature type="domain" description="HTH lysR-type" evidence="5">
    <location>
        <begin position="6"/>
        <end position="63"/>
    </location>
</feature>
<dbReference type="PANTHER" id="PTHR30537:SF26">
    <property type="entry name" value="GLYCINE CLEAVAGE SYSTEM TRANSCRIPTIONAL ACTIVATOR"/>
    <property type="match status" value="1"/>
</dbReference>
<dbReference type="PRINTS" id="PR00039">
    <property type="entry name" value="HTHLYSR"/>
</dbReference>
<dbReference type="InterPro" id="IPR058163">
    <property type="entry name" value="LysR-type_TF_proteobact-type"/>
</dbReference>
<dbReference type="InterPro" id="IPR000847">
    <property type="entry name" value="LysR_HTH_N"/>
</dbReference>
<dbReference type="Gene3D" id="3.40.190.10">
    <property type="entry name" value="Periplasmic binding protein-like II"/>
    <property type="match status" value="2"/>
</dbReference>
<name>A0A495BCY0_VOGIN</name>
<comment type="similarity">
    <text evidence="1">Belongs to the LysR transcriptional regulatory family.</text>
</comment>
<dbReference type="PANTHER" id="PTHR30537">
    <property type="entry name" value="HTH-TYPE TRANSCRIPTIONAL REGULATOR"/>
    <property type="match status" value="1"/>
</dbReference>
<dbReference type="Pfam" id="PF03466">
    <property type="entry name" value="LysR_substrate"/>
    <property type="match status" value="1"/>
</dbReference>
<evidence type="ECO:0000256" key="4">
    <source>
        <dbReference type="ARBA" id="ARBA00023163"/>
    </source>
</evidence>
<reference evidence="6 7" key="1">
    <citation type="submission" date="2018-10" db="EMBL/GenBank/DDBJ databases">
        <title>Genomic Encyclopedia of Type Strains, Phase IV (KMG-IV): sequencing the most valuable type-strain genomes for metagenomic binning, comparative biology and taxonomic classification.</title>
        <authorList>
            <person name="Goeker M."/>
        </authorList>
    </citation>
    <scope>NUCLEOTIDE SEQUENCE [LARGE SCALE GENOMIC DNA]</scope>
    <source>
        <strain evidence="6 7">DSM 3303</strain>
    </source>
</reference>
<sequence length="295" mass="32001">MSRRNLPLYALSLFEAAARHQSFTRAADELCLTQGAVSKQMAQLEAHLGYPLFHRYARSLKLSVQGECLLGYVQQALGLLDKGVAEAAAASAPLRLKAPSCIARWLLQQLRAFADEAPEISVQLSGVHAHDIDFARENYDLAIVYRPLAAVGERGVVLFAERLTPVLAPSLLAQVGRKLDSPAALAAYPLLHPSADRRDWRQWLQANGERQPALMSGTVFDTLDQAMSAALQGFGVTLGDVTLLAEELKSGQAIAPFASCLDSGYGYVLLLPEQAPAAAALRLQQWFQQRIALVA</sequence>
<accession>A0A495BCY0</accession>
<dbReference type="InterPro" id="IPR005119">
    <property type="entry name" value="LysR_subst-bd"/>
</dbReference>
<keyword evidence="3" id="KW-0238">DNA-binding</keyword>
<comment type="caution">
    <text evidence="6">The sequence shown here is derived from an EMBL/GenBank/DDBJ whole genome shotgun (WGS) entry which is preliminary data.</text>
</comment>
<dbReference type="AlphaFoldDB" id="A0A495BCY0"/>
<evidence type="ECO:0000256" key="2">
    <source>
        <dbReference type="ARBA" id="ARBA00023015"/>
    </source>
</evidence>